<dbReference type="Gene3D" id="1.10.630.10">
    <property type="entry name" value="Cytochrome P450"/>
    <property type="match status" value="1"/>
</dbReference>
<dbReference type="STRING" id="98765.A0A2R6NF04"/>
<reference evidence="1 2" key="1">
    <citation type="submission" date="2018-02" db="EMBL/GenBank/DDBJ databases">
        <title>Genome sequence of the basidiomycete white-rot fungus Phlebia centrifuga.</title>
        <authorList>
            <person name="Granchi Z."/>
            <person name="Peng M."/>
            <person name="de Vries R.P."/>
            <person name="Hilden K."/>
            <person name="Makela M.R."/>
            <person name="Grigoriev I."/>
            <person name="Riley R."/>
        </authorList>
    </citation>
    <scope>NUCLEOTIDE SEQUENCE [LARGE SCALE GENOMIC DNA]</scope>
    <source>
        <strain evidence="1 2">FBCC195</strain>
    </source>
</reference>
<accession>A0A2R6NF04</accession>
<dbReference type="GO" id="GO:0016705">
    <property type="term" value="F:oxidoreductase activity, acting on paired donors, with incorporation or reduction of molecular oxygen"/>
    <property type="evidence" value="ECO:0007669"/>
    <property type="project" value="InterPro"/>
</dbReference>
<dbReference type="InterPro" id="IPR036396">
    <property type="entry name" value="Cyt_P450_sf"/>
</dbReference>
<dbReference type="GO" id="GO:0005506">
    <property type="term" value="F:iron ion binding"/>
    <property type="evidence" value="ECO:0007669"/>
    <property type="project" value="InterPro"/>
</dbReference>
<gene>
    <name evidence="1" type="ORF">PHLCEN_2v13300</name>
</gene>
<evidence type="ECO:0000313" key="2">
    <source>
        <dbReference type="Proteomes" id="UP000186601"/>
    </source>
</evidence>
<protein>
    <recommendedName>
        <fullName evidence="3">Cytochrome P450</fullName>
    </recommendedName>
</protein>
<keyword evidence="2" id="KW-1185">Reference proteome</keyword>
<dbReference type="EMBL" id="MLYV02001309">
    <property type="protein sequence ID" value="PSR70859.1"/>
    <property type="molecule type" value="Genomic_DNA"/>
</dbReference>
<name>A0A2R6NF04_9APHY</name>
<sequence>MLGSAGLPKGPGMAGRNLHQPILPLIAIMDPIEHARRRKPWNRAFSTAALKEYQPIVTRRTAQLIEGLMGEVGTTDLAKWISYYAYVVIYPPLFTSG</sequence>
<evidence type="ECO:0008006" key="3">
    <source>
        <dbReference type="Google" id="ProtNLM"/>
    </source>
</evidence>
<organism evidence="1 2">
    <name type="scientific">Hermanssonia centrifuga</name>
    <dbReference type="NCBI Taxonomy" id="98765"/>
    <lineage>
        <taxon>Eukaryota</taxon>
        <taxon>Fungi</taxon>
        <taxon>Dikarya</taxon>
        <taxon>Basidiomycota</taxon>
        <taxon>Agaricomycotina</taxon>
        <taxon>Agaricomycetes</taxon>
        <taxon>Polyporales</taxon>
        <taxon>Meruliaceae</taxon>
        <taxon>Hermanssonia</taxon>
    </lineage>
</organism>
<dbReference type="GO" id="GO:0004497">
    <property type="term" value="F:monooxygenase activity"/>
    <property type="evidence" value="ECO:0007669"/>
    <property type="project" value="InterPro"/>
</dbReference>
<dbReference type="AlphaFoldDB" id="A0A2R6NF04"/>
<evidence type="ECO:0000313" key="1">
    <source>
        <dbReference type="EMBL" id="PSR70859.1"/>
    </source>
</evidence>
<dbReference type="OrthoDB" id="6692864at2759"/>
<dbReference type="GO" id="GO:0020037">
    <property type="term" value="F:heme binding"/>
    <property type="evidence" value="ECO:0007669"/>
    <property type="project" value="InterPro"/>
</dbReference>
<comment type="caution">
    <text evidence="1">The sequence shown here is derived from an EMBL/GenBank/DDBJ whole genome shotgun (WGS) entry which is preliminary data.</text>
</comment>
<dbReference type="Proteomes" id="UP000186601">
    <property type="component" value="Unassembled WGS sequence"/>
</dbReference>
<proteinExistence type="predicted"/>
<dbReference type="SUPFAM" id="SSF48264">
    <property type="entry name" value="Cytochrome P450"/>
    <property type="match status" value="1"/>
</dbReference>